<dbReference type="CDD" id="cd07813">
    <property type="entry name" value="COQ10p_like"/>
    <property type="match status" value="1"/>
</dbReference>
<reference evidence="4" key="2">
    <citation type="submission" date="2020-09" db="EMBL/GenBank/DDBJ databases">
        <authorList>
            <person name="Sun Q."/>
            <person name="Kim S."/>
        </authorList>
    </citation>
    <scope>NUCLEOTIDE SEQUENCE</scope>
    <source>
        <strain evidence="4">KCTC 42731</strain>
    </source>
</reference>
<proteinExistence type="inferred from homology"/>
<accession>A0A919EHS9</accession>
<dbReference type="EMBL" id="BNCK01000001">
    <property type="protein sequence ID" value="GHF81738.1"/>
    <property type="molecule type" value="Genomic_DNA"/>
</dbReference>
<comment type="similarity">
    <text evidence="1">Belongs to the ribosome association toxin RatA family.</text>
</comment>
<protein>
    <submittedName>
        <fullName evidence="4">Ubiquinone-binding protein</fullName>
    </submittedName>
</protein>
<keyword evidence="4" id="KW-0830">Ubiquinone</keyword>
<comment type="caution">
    <text evidence="4">The sequence shown here is derived from an EMBL/GenBank/DDBJ whole genome shotgun (WGS) entry which is preliminary data.</text>
</comment>
<dbReference type="Pfam" id="PF03364">
    <property type="entry name" value="Polyketide_cyc"/>
    <property type="match status" value="1"/>
</dbReference>
<sequence>MPSISRNALVMFNAEQMFQLINDILAYPEFLPDCGDSKIISSDNNKVTASLLVSKGGLKKWFTTENTLVTNQEVNMSLIDGPFKYLTGKWLLTPLSDEACKVSLQLDYEFSSKVFDLAFGRVFNGIANNMVQAFTQRAKQVYGA</sequence>
<keyword evidence="2" id="KW-1277">Toxin-antitoxin system</keyword>
<dbReference type="AlphaFoldDB" id="A0A919EHS9"/>
<dbReference type="PANTHER" id="PTHR12901">
    <property type="entry name" value="SPERM PROTEIN HOMOLOG"/>
    <property type="match status" value="1"/>
</dbReference>
<evidence type="ECO:0000256" key="2">
    <source>
        <dbReference type="ARBA" id="ARBA00022649"/>
    </source>
</evidence>
<dbReference type="Gene3D" id="3.30.530.20">
    <property type="match status" value="1"/>
</dbReference>
<dbReference type="GO" id="GO:0045333">
    <property type="term" value="P:cellular respiration"/>
    <property type="evidence" value="ECO:0007669"/>
    <property type="project" value="InterPro"/>
</dbReference>
<dbReference type="Proteomes" id="UP000623842">
    <property type="component" value="Unassembled WGS sequence"/>
</dbReference>
<keyword evidence="5" id="KW-1185">Reference proteome</keyword>
<evidence type="ECO:0000313" key="5">
    <source>
        <dbReference type="Proteomes" id="UP000623842"/>
    </source>
</evidence>
<evidence type="ECO:0000256" key="1">
    <source>
        <dbReference type="ARBA" id="ARBA00008918"/>
    </source>
</evidence>
<dbReference type="RefSeq" id="WP_189767270.1">
    <property type="nucleotide sequence ID" value="NZ_BNCK01000001.1"/>
</dbReference>
<gene>
    <name evidence="4" type="ORF">GCM10017161_06540</name>
</gene>
<dbReference type="SUPFAM" id="SSF55961">
    <property type="entry name" value="Bet v1-like"/>
    <property type="match status" value="1"/>
</dbReference>
<dbReference type="InterPro" id="IPR044996">
    <property type="entry name" value="COQ10-like"/>
</dbReference>
<evidence type="ECO:0000313" key="4">
    <source>
        <dbReference type="EMBL" id="GHF81738.1"/>
    </source>
</evidence>
<dbReference type="GO" id="GO:0048039">
    <property type="term" value="F:ubiquinone binding"/>
    <property type="evidence" value="ECO:0007669"/>
    <property type="project" value="InterPro"/>
</dbReference>
<dbReference type="InterPro" id="IPR023393">
    <property type="entry name" value="START-like_dom_sf"/>
</dbReference>
<reference evidence="4" key="1">
    <citation type="journal article" date="2014" name="Int. J. Syst. Evol. Microbiol.">
        <title>Complete genome sequence of Corynebacterium casei LMG S-19264T (=DSM 44701T), isolated from a smear-ripened cheese.</title>
        <authorList>
            <consortium name="US DOE Joint Genome Institute (JGI-PGF)"/>
            <person name="Walter F."/>
            <person name="Albersmeier A."/>
            <person name="Kalinowski J."/>
            <person name="Ruckert C."/>
        </authorList>
    </citation>
    <scope>NUCLEOTIDE SEQUENCE</scope>
    <source>
        <strain evidence="4">KCTC 42731</strain>
    </source>
</reference>
<evidence type="ECO:0000259" key="3">
    <source>
        <dbReference type="Pfam" id="PF03364"/>
    </source>
</evidence>
<organism evidence="4 5">
    <name type="scientific">Thalassotalea marina</name>
    <dbReference type="NCBI Taxonomy" id="1673741"/>
    <lineage>
        <taxon>Bacteria</taxon>
        <taxon>Pseudomonadati</taxon>
        <taxon>Pseudomonadota</taxon>
        <taxon>Gammaproteobacteria</taxon>
        <taxon>Alteromonadales</taxon>
        <taxon>Colwelliaceae</taxon>
        <taxon>Thalassotalea</taxon>
    </lineage>
</organism>
<dbReference type="InterPro" id="IPR005031">
    <property type="entry name" value="COQ10_START"/>
</dbReference>
<dbReference type="PANTHER" id="PTHR12901:SF10">
    <property type="entry name" value="COENZYME Q-BINDING PROTEIN COQ10, MITOCHONDRIAL"/>
    <property type="match status" value="1"/>
</dbReference>
<feature type="domain" description="Coenzyme Q-binding protein COQ10 START" evidence="3">
    <location>
        <begin position="13"/>
        <end position="135"/>
    </location>
</feature>
<name>A0A919EHS9_9GAMM</name>